<dbReference type="InterPro" id="IPR036291">
    <property type="entry name" value="NAD(P)-bd_dom_sf"/>
</dbReference>
<dbReference type="SUPFAM" id="SSF51735">
    <property type="entry name" value="NAD(P)-binding Rossmann-fold domains"/>
    <property type="match status" value="1"/>
</dbReference>
<dbReference type="SMART" id="SM01007">
    <property type="entry name" value="Aldolase_II"/>
    <property type="match status" value="1"/>
</dbReference>
<gene>
    <name evidence="4" type="ORF">ACFQ4B_10255</name>
</gene>
<evidence type="ECO:0000313" key="5">
    <source>
        <dbReference type="Proteomes" id="UP001597180"/>
    </source>
</evidence>
<comment type="caution">
    <text evidence="4">The sequence shown here is derived from an EMBL/GenBank/DDBJ whole genome shotgun (WGS) entry which is preliminary data.</text>
</comment>
<dbReference type="InterPro" id="IPR001303">
    <property type="entry name" value="Aldolase_II/adducin_N"/>
</dbReference>
<dbReference type="PRINTS" id="PR00081">
    <property type="entry name" value="GDHRDH"/>
</dbReference>
<dbReference type="NCBIfam" id="NF006189">
    <property type="entry name" value="PRK08324.1-3"/>
    <property type="match status" value="1"/>
</dbReference>
<reference evidence="5" key="1">
    <citation type="journal article" date="2019" name="Int. J. Syst. Evol. Microbiol.">
        <title>The Global Catalogue of Microorganisms (GCM) 10K type strain sequencing project: providing services to taxonomists for standard genome sequencing and annotation.</title>
        <authorList>
            <consortium name="The Broad Institute Genomics Platform"/>
            <consortium name="The Broad Institute Genome Sequencing Center for Infectious Disease"/>
            <person name="Wu L."/>
            <person name="Ma J."/>
        </authorList>
    </citation>
    <scope>NUCLEOTIDE SEQUENCE [LARGE SCALE GENOMIC DNA]</scope>
    <source>
        <strain evidence="5">CCUG 53270</strain>
    </source>
</reference>
<evidence type="ECO:0000259" key="3">
    <source>
        <dbReference type="SMART" id="SM01007"/>
    </source>
</evidence>
<keyword evidence="2" id="KW-0560">Oxidoreductase</keyword>
<dbReference type="PANTHER" id="PTHR43669">
    <property type="entry name" value="5-KETO-D-GLUCONATE 5-REDUCTASE"/>
    <property type="match status" value="1"/>
</dbReference>
<dbReference type="InterPro" id="IPR036409">
    <property type="entry name" value="Aldolase_II/adducin_N_sf"/>
</dbReference>
<dbReference type="EMBL" id="JBHTLU010000013">
    <property type="protein sequence ID" value="MFD1220503.1"/>
    <property type="molecule type" value="Genomic_DNA"/>
</dbReference>
<evidence type="ECO:0000313" key="4">
    <source>
        <dbReference type="EMBL" id="MFD1220503.1"/>
    </source>
</evidence>
<dbReference type="InterPro" id="IPR002347">
    <property type="entry name" value="SDR_fam"/>
</dbReference>
<sequence length="689" mass="75049">MVQSLWDASKAAELTTGLDQLVYRSNLIGTDRRVCNYGGGNTSSKTIVKDFRGRDVEVMFVKGSGSDLATMKASNFTGLRMDDIRPLYERDEMSDEDMVAYLANCMIDAKHPRASIETLLHAFLPFKHVDHTHPDSIISLCCADNGKELAREIFGDRFVWVPYIRPGFKLSKMIAEGVRNNPKAELVLMEKHGLVTWGETSEEAYAQTIKIITEAESFIEARINESKVFGGVKHGALTAEQRRSIAAQVMPAIRGAVSDAKKMILSFDDAEDVLQFVGGQDSAKLSQVGAACPDHLVHTKVVPLFIDWTPNADDVDGLKAKLKEGIAAYKEEYKAYFERNKNEGDVMFEAAPRVILIPGVGMINTGKSWAMSQVSGALYHRAIAVMRGATALGQFVSLSENESYNVEYWPLELYKLSLAPAEAEFSRKVAFITGGAGGIGSETARRLVSEGAHVVLADLNLEGAEKVASEINAKFGENRAIAVKMDVTSEEMVKAAYAEMALAYGGVDIIVNNAGLATSSPFDQTSLKEWNLNMSVLGTGYFLVAREAFILMKEQAIGGNMVFIGSKNSVYAGKSASAYSAAKALEAHLARCIAAEGGEFGIRVNTILPDAILQGSAIWNGNWRNERAAAYGIEPDQLEEYYRKRTTLLVNIYPRDIAEGVAFFASSKSDKTTGCMLTIDGGVPAAFTR</sequence>
<dbReference type="InterPro" id="IPR013454">
    <property type="entry name" value="Bifunc_RhaD/ADH"/>
</dbReference>
<dbReference type="RefSeq" id="WP_345587139.1">
    <property type="nucleotide sequence ID" value="NZ_BAABJG010000006.1"/>
</dbReference>
<name>A0ABW3UHN6_9BACL</name>
<dbReference type="SUPFAM" id="SSF53639">
    <property type="entry name" value="AraD/HMP-PK domain-like"/>
    <property type="match status" value="1"/>
</dbReference>
<keyword evidence="5" id="KW-1185">Reference proteome</keyword>
<proteinExistence type="inferred from homology"/>
<evidence type="ECO:0000256" key="1">
    <source>
        <dbReference type="ARBA" id="ARBA00006484"/>
    </source>
</evidence>
<evidence type="ECO:0000256" key="2">
    <source>
        <dbReference type="ARBA" id="ARBA00023002"/>
    </source>
</evidence>
<dbReference type="Proteomes" id="UP001597180">
    <property type="component" value="Unassembled WGS sequence"/>
</dbReference>
<dbReference type="Gene3D" id="3.40.225.10">
    <property type="entry name" value="Class II aldolase/adducin N-terminal domain"/>
    <property type="match status" value="1"/>
</dbReference>
<protein>
    <submittedName>
        <fullName evidence="4">Bifunctional aldolase/short-chain dehydrogenase</fullName>
    </submittedName>
</protein>
<dbReference type="Pfam" id="PF00106">
    <property type="entry name" value="adh_short"/>
    <property type="match status" value="1"/>
</dbReference>
<comment type="similarity">
    <text evidence="1">Belongs to the short-chain dehydrogenases/reductases (SDR) family.</text>
</comment>
<dbReference type="Gene3D" id="3.40.50.720">
    <property type="entry name" value="NAD(P)-binding Rossmann-like Domain"/>
    <property type="match status" value="1"/>
</dbReference>
<accession>A0ABW3UHN6</accession>
<dbReference type="NCBIfam" id="NF006190">
    <property type="entry name" value="PRK08324.1-4"/>
    <property type="match status" value="1"/>
</dbReference>
<dbReference type="PANTHER" id="PTHR43669:SF8">
    <property type="entry name" value="SHORT-CHAIN TYPE DEHYDROGENASE_REDUCTASE-RELATED"/>
    <property type="match status" value="1"/>
</dbReference>
<feature type="domain" description="Class II aldolase/adducin N-terminal" evidence="3">
    <location>
        <begin position="20"/>
        <end position="219"/>
    </location>
</feature>
<organism evidence="4 5">
    <name type="scientific">Paenibacillus vulneris</name>
    <dbReference type="NCBI Taxonomy" id="1133364"/>
    <lineage>
        <taxon>Bacteria</taxon>
        <taxon>Bacillati</taxon>
        <taxon>Bacillota</taxon>
        <taxon>Bacilli</taxon>
        <taxon>Bacillales</taxon>
        <taxon>Paenibacillaceae</taxon>
        <taxon>Paenibacillus</taxon>
    </lineage>
</organism>
<dbReference type="NCBIfam" id="TIGR02632">
    <property type="entry name" value="RhaD_aldol-ADH"/>
    <property type="match status" value="1"/>
</dbReference>
<dbReference type="Pfam" id="PF00596">
    <property type="entry name" value="Aldolase_II"/>
    <property type="match status" value="1"/>
</dbReference>